<comment type="subcellular location">
    <subcellularLocation>
        <location evidence="2">Endoplasmic reticulum membrane</location>
        <topology evidence="2">Single-pass type II membrane protein</topology>
    </subcellularLocation>
</comment>
<evidence type="ECO:0000256" key="5">
    <source>
        <dbReference type="ARBA" id="ARBA00022968"/>
    </source>
</evidence>
<reference evidence="10" key="2">
    <citation type="journal article" date="2022" name="Hortic Res">
        <title>The genome of Dioscorea zingiberensis sheds light on the biosynthesis, origin and evolution of the medicinally important diosgenin saponins.</title>
        <authorList>
            <person name="Li Y."/>
            <person name="Tan C."/>
            <person name="Li Z."/>
            <person name="Guo J."/>
            <person name="Li S."/>
            <person name="Chen X."/>
            <person name="Wang C."/>
            <person name="Dai X."/>
            <person name="Yang H."/>
            <person name="Song W."/>
            <person name="Hou L."/>
            <person name="Xu J."/>
            <person name="Tong Z."/>
            <person name="Xu A."/>
            <person name="Yuan X."/>
            <person name="Wang W."/>
            <person name="Yang Q."/>
            <person name="Chen L."/>
            <person name="Sun Z."/>
            <person name="Wang K."/>
            <person name="Pan B."/>
            <person name="Chen J."/>
            <person name="Bao Y."/>
            <person name="Liu F."/>
            <person name="Qi X."/>
            <person name="Gang D.R."/>
            <person name="Wen J."/>
            <person name="Li J."/>
        </authorList>
    </citation>
    <scope>NUCLEOTIDE SEQUENCE</scope>
    <source>
        <strain evidence="10">Dzin_1.0</strain>
    </source>
</reference>
<keyword evidence="3" id="KW-0479">Metal-binding</keyword>
<dbReference type="Proteomes" id="UP001085076">
    <property type="component" value="Miscellaneous, Linkage group lg02"/>
</dbReference>
<evidence type="ECO:0000259" key="9">
    <source>
        <dbReference type="SMART" id="SM00702"/>
    </source>
</evidence>
<dbReference type="GO" id="GO:0004656">
    <property type="term" value="F:procollagen-proline 4-dioxygenase activity"/>
    <property type="evidence" value="ECO:0007669"/>
    <property type="project" value="UniProtKB-EC"/>
</dbReference>
<reference evidence="10" key="1">
    <citation type="submission" date="2021-03" db="EMBL/GenBank/DDBJ databases">
        <authorList>
            <person name="Li Z."/>
            <person name="Yang C."/>
        </authorList>
    </citation>
    <scope>NUCLEOTIDE SEQUENCE</scope>
    <source>
        <strain evidence="10">Dzin_1.0</strain>
        <tissue evidence="10">Leaf</tissue>
    </source>
</reference>
<dbReference type="InterPro" id="IPR006620">
    <property type="entry name" value="Pro_4_hyd_alph"/>
</dbReference>
<feature type="domain" description="Prolyl 4-hydroxylase alpha subunit" evidence="9">
    <location>
        <begin position="11"/>
        <end position="236"/>
    </location>
</feature>
<dbReference type="OrthoDB" id="185373at2759"/>
<dbReference type="InterPro" id="IPR045054">
    <property type="entry name" value="P4HA-like"/>
</dbReference>
<dbReference type="SMART" id="SM00702">
    <property type="entry name" value="P4Hc"/>
    <property type="match status" value="1"/>
</dbReference>
<evidence type="ECO:0000256" key="2">
    <source>
        <dbReference type="ARBA" id="ARBA00004648"/>
    </source>
</evidence>
<keyword evidence="7" id="KW-0408">Iron</keyword>
<keyword evidence="4" id="KW-0223">Dioxygenase</keyword>
<evidence type="ECO:0000256" key="6">
    <source>
        <dbReference type="ARBA" id="ARBA00023002"/>
    </source>
</evidence>
<accession>A0A9D5D1D1</accession>
<dbReference type="PANTHER" id="PTHR10869">
    <property type="entry name" value="PROLYL 4-HYDROXYLASE ALPHA SUBUNIT"/>
    <property type="match status" value="1"/>
</dbReference>
<keyword evidence="11" id="KW-1185">Reference proteome</keyword>
<evidence type="ECO:0000256" key="4">
    <source>
        <dbReference type="ARBA" id="ARBA00022964"/>
    </source>
</evidence>
<gene>
    <name evidence="10" type="ORF">J5N97_011039</name>
</gene>
<organism evidence="10 11">
    <name type="scientific">Dioscorea zingiberensis</name>
    <dbReference type="NCBI Taxonomy" id="325984"/>
    <lineage>
        <taxon>Eukaryota</taxon>
        <taxon>Viridiplantae</taxon>
        <taxon>Streptophyta</taxon>
        <taxon>Embryophyta</taxon>
        <taxon>Tracheophyta</taxon>
        <taxon>Spermatophyta</taxon>
        <taxon>Magnoliopsida</taxon>
        <taxon>Liliopsida</taxon>
        <taxon>Dioscoreales</taxon>
        <taxon>Dioscoreaceae</taxon>
        <taxon>Dioscorea</taxon>
    </lineage>
</organism>
<dbReference type="GO" id="GO:0005789">
    <property type="term" value="C:endoplasmic reticulum membrane"/>
    <property type="evidence" value="ECO:0007669"/>
    <property type="project" value="UniProtKB-SubCell"/>
</dbReference>
<keyword evidence="5" id="KW-0735">Signal-anchor</keyword>
<protein>
    <recommendedName>
        <fullName evidence="9">Prolyl 4-hydroxylase alpha subunit domain-containing protein</fullName>
    </recommendedName>
</protein>
<dbReference type="PANTHER" id="PTHR10869:SF238">
    <property type="entry name" value="PROLYL 4-HYDROXYLASE 6-RELATED"/>
    <property type="match status" value="1"/>
</dbReference>
<proteinExistence type="predicted"/>
<keyword evidence="6" id="KW-0560">Oxidoreductase</keyword>
<dbReference type="GO" id="GO:0005506">
    <property type="term" value="F:iron ion binding"/>
    <property type="evidence" value="ECO:0007669"/>
    <property type="project" value="InterPro"/>
</dbReference>
<evidence type="ECO:0000256" key="8">
    <source>
        <dbReference type="ARBA" id="ARBA00049169"/>
    </source>
</evidence>
<evidence type="ECO:0000313" key="10">
    <source>
        <dbReference type="EMBL" id="KAJ0982784.1"/>
    </source>
</evidence>
<evidence type="ECO:0000256" key="7">
    <source>
        <dbReference type="ARBA" id="ARBA00023004"/>
    </source>
</evidence>
<dbReference type="Gene3D" id="2.60.120.620">
    <property type="entry name" value="q2cbj1_9rhob like domain"/>
    <property type="match status" value="1"/>
</dbReference>
<comment type="cofactor">
    <cofactor evidence="1">
        <name>L-ascorbate</name>
        <dbReference type="ChEBI" id="CHEBI:38290"/>
    </cofactor>
</comment>
<evidence type="ECO:0000256" key="3">
    <source>
        <dbReference type="ARBA" id="ARBA00022723"/>
    </source>
</evidence>
<dbReference type="AlphaFoldDB" id="A0A9D5D1D1"/>
<evidence type="ECO:0000256" key="1">
    <source>
        <dbReference type="ARBA" id="ARBA00001961"/>
    </source>
</evidence>
<evidence type="ECO:0000313" key="11">
    <source>
        <dbReference type="Proteomes" id="UP001085076"/>
    </source>
</evidence>
<dbReference type="Pfam" id="PF13640">
    <property type="entry name" value="2OG-FeII_Oxy_3"/>
    <property type="match status" value="1"/>
</dbReference>
<name>A0A9D5D1D1_9LILI</name>
<sequence>MPLPAVPAHSPSLSLIRSMLRSGYIPHVKVWSSAVARLASSPDDGHTTDLHLFDSILRRLPSSISSDARPDPAAFNAALNDVPKFLHLSSEGVRMIPVTENLHGKSSRGPKAHRVNTDLFRGSKRRVPNGPDPIHNRNEDNIRAWGNRIATVLMYLSNVGKGGETIFPLSEAKLSQKKDDESWSECAMAGYSVKAVKGDALLFFNLHPNQSVDLESFHGSCPVIHGQKWTATKWINTISFDKLLKERNL</sequence>
<keyword evidence="5" id="KW-0812">Transmembrane</keyword>
<comment type="catalytic activity">
    <reaction evidence="8">
        <text>L-prolyl-[collagen] + 2-oxoglutarate + O2 = trans-4-hydroxy-L-prolyl-[collagen] + succinate + CO2</text>
        <dbReference type="Rhea" id="RHEA:18945"/>
        <dbReference type="Rhea" id="RHEA-COMP:11676"/>
        <dbReference type="Rhea" id="RHEA-COMP:11680"/>
        <dbReference type="ChEBI" id="CHEBI:15379"/>
        <dbReference type="ChEBI" id="CHEBI:16526"/>
        <dbReference type="ChEBI" id="CHEBI:16810"/>
        <dbReference type="ChEBI" id="CHEBI:30031"/>
        <dbReference type="ChEBI" id="CHEBI:50342"/>
        <dbReference type="ChEBI" id="CHEBI:61965"/>
        <dbReference type="EC" id="1.14.11.2"/>
    </reaction>
</comment>
<dbReference type="InterPro" id="IPR044862">
    <property type="entry name" value="Pro_4_hyd_alph_FE2OG_OXY"/>
</dbReference>
<dbReference type="GO" id="GO:0031418">
    <property type="term" value="F:L-ascorbic acid binding"/>
    <property type="evidence" value="ECO:0007669"/>
    <property type="project" value="InterPro"/>
</dbReference>
<comment type="caution">
    <text evidence="10">The sequence shown here is derived from an EMBL/GenBank/DDBJ whole genome shotgun (WGS) entry which is preliminary data.</text>
</comment>
<dbReference type="EMBL" id="JAGGNH010000002">
    <property type="protein sequence ID" value="KAJ0982784.1"/>
    <property type="molecule type" value="Genomic_DNA"/>
</dbReference>